<dbReference type="EMBL" id="GDJX01014905">
    <property type="protein sequence ID" value="JAT53031.1"/>
    <property type="molecule type" value="Transcribed_RNA"/>
</dbReference>
<feature type="non-terminal residue" evidence="2">
    <location>
        <position position="1"/>
    </location>
</feature>
<organism evidence="2">
    <name type="scientific">Anthurium amnicola</name>
    <dbReference type="NCBI Taxonomy" id="1678845"/>
    <lineage>
        <taxon>Eukaryota</taxon>
        <taxon>Viridiplantae</taxon>
        <taxon>Streptophyta</taxon>
        <taxon>Embryophyta</taxon>
        <taxon>Tracheophyta</taxon>
        <taxon>Spermatophyta</taxon>
        <taxon>Magnoliopsida</taxon>
        <taxon>Liliopsida</taxon>
        <taxon>Araceae</taxon>
        <taxon>Pothoideae</taxon>
        <taxon>Potheae</taxon>
        <taxon>Anthurium</taxon>
    </lineage>
</organism>
<reference evidence="2" key="1">
    <citation type="submission" date="2015-07" db="EMBL/GenBank/DDBJ databases">
        <title>Transcriptome Assembly of Anthurium amnicola.</title>
        <authorList>
            <person name="Suzuki J."/>
        </authorList>
    </citation>
    <scope>NUCLEOTIDE SEQUENCE</scope>
</reference>
<gene>
    <name evidence="2" type="primary">QRT3_0</name>
    <name evidence="2" type="ORF">g.122028</name>
</gene>
<feature type="compositionally biased region" description="Pro residues" evidence="1">
    <location>
        <begin position="110"/>
        <end position="120"/>
    </location>
</feature>
<name>A0A1D1YEI2_9ARAE</name>
<dbReference type="InterPro" id="IPR011050">
    <property type="entry name" value="Pectin_lyase_fold/virulence"/>
</dbReference>
<dbReference type="Gene3D" id="2.160.20.10">
    <property type="entry name" value="Single-stranded right-handed beta-helix, Pectin lyase-like"/>
    <property type="match status" value="1"/>
</dbReference>
<dbReference type="GO" id="GO:0004650">
    <property type="term" value="F:polygalacturonase activity"/>
    <property type="evidence" value="ECO:0007669"/>
    <property type="project" value="InterPro"/>
</dbReference>
<feature type="region of interest" description="Disordered" evidence="1">
    <location>
        <begin position="92"/>
        <end position="127"/>
    </location>
</feature>
<dbReference type="PANTHER" id="PTHR33928">
    <property type="entry name" value="POLYGALACTURONASE QRT3"/>
    <property type="match status" value="1"/>
</dbReference>
<evidence type="ECO:0000256" key="1">
    <source>
        <dbReference type="SAM" id="MobiDB-lite"/>
    </source>
</evidence>
<dbReference type="AlphaFoldDB" id="A0A1D1YEI2"/>
<evidence type="ECO:0000313" key="2">
    <source>
        <dbReference type="EMBL" id="JAT53031.1"/>
    </source>
</evidence>
<proteinExistence type="predicted"/>
<dbReference type="SUPFAM" id="SSF51126">
    <property type="entry name" value="Pectin lyase-like"/>
    <property type="match status" value="1"/>
</dbReference>
<dbReference type="InterPro" id="IPR012334">
    <property type="entry name" value="Pectin_lyas_fold"/>
</dbReference>
<sequence length="178" mass="18678">LSLSLSYVLKEETQRRFTRQASTRRAVDMGTAQPRSSDVIGGGCSRWLPPGLAAILCLAAFLAQVDASYHSPSAARHPPLLREHLSRMQRLLSPNPTAPPLASLQEDALPPSPSSPPTPTPASAGTSRVYHVTDYGADPTGKADSTDAISRAVADAFRAPSPGRTLLSGIVDLGGAEL</sequence>
<dbReference type="PANTHER" id="PTHR33928:SF7">
    <property type="entry name" value="POLYGALACTURONASE QRT3"/>
    <property type="match status" value="1"/>
</dbReference>
<accession>A0A1D1YEI2</accession>
<protein>
    <submittedName>
        <fullName evidence="2">Polygalacturonase QRT3</fullName>
    </submittedName>
</protein>
<feature type="non-terminal residue" evidence="2">
    <location>
        <position position="178"/>
    </location>
</feature>
<dbReference type="InterPro" id="IPR039279">
    <property type="entry name" value="QRT3-like"/>
</dbReference>